<dbReference type="OrthoDB" id="5296182at2"/>
<reference evidence="2 3" key="1">
    <citation type="submission" date="2019-07" db="EMBL/GenBank/DDBJ databases">
        <title>The pathways for chlorine oxyanion respiration interact through the shared metabolite chlorate.</title>
        <authorList>
            <person name="Barnum T.P."/>
            <person name="Cheng Y."/>
            <person name="Hill K.A."/>
            <person name="Lucas L.N."/>
            <person name="Carlson H.K."/>
            <person name="Coates J.D."/>
        </authorList>
    </citation>
    <scope>NUCLEOTIDE SEQUENCE [LARGE SCALE GENOMIC DNA]</scope>
    <source>
        <strain evidence="2 3">SFB-3</strain>
    </source>
</reference>
<dbReference type="RefSeq" id="WP_144309224.1">
    <property type="nucleotide sequence ID" value="NZ_VMNK01000006.1"/>
</dbReference>
<proteinExistence type="predicted"/>
<dbReference type="Proteomes" id="UP000319502">
    <property type="component" value="Unassembled WGS sequence"/>
</dbReference>
<protein>
    <submittedName>
        <fullName evidence="2">DUF2782 domain-containing protein</fullName>
    </submittedName>
</protein>
<gene>
    <name evidence="2" type="ORF">FHP91_08875</name>
</gene>
<dbReference type="EMBL" id="VMNK01000006">
    <property type="protein sequence ID" value="TVO57769.1"/>
    <property type="molecule type" value="Genomic_DNA"/>
</dbReference>
<dbReference type="InterPro" id="IPR021357">
    <property type="entry name" value="DUF2782"/>
</dbReference>
<keyword evidence="3" id="KW-1185">Reference proteome</keyword>
<evidence type="ECO:0000256" key="1">
    <source>
        <dbReference type="SAM" id="SignalP"/>
    </source>
</evidence>
<dbReference type="Gene3D" id="2.20.130.30">
    <property type="entry name" value="Protein of unknown function DUF2782"/>
    <property type="match status" value="1"/>
</dbReference>
<comment type="caution">
    <text evidence="2">The sequence shown here is derived from an EMBL/GenBank/DDBJ whole genome shotgun (WGS) entry which is preliminary data.</text>
</comment>
<organism evidence="2 3">
    <name type="scientific">Denitromonas halophila</name>
    <dbReference type="NCBI Taxonomy" id="1629404"/>
    <lineage>
        <taxon>Bacteria</taxon>
        <taxon>Pseudomonadati</taxon>
        <taxon>Pseudomonadota</taxon>
        <taxon>Betaproteobacteria</taxon>
        <taxon>Rhodocyclales</taxon>
        <taxon>Zoogloeaceae</taxon>
        <taxon>Denitromonas</taxon>
    </lineage>
</organism>
<feature type="signal peptide" evidence="1">
    <location>
        <begin position="1"/>
        <end position="23"/>
    </location>
</feature>
<accession>A0A557QY07</accession>
<dbReference type="Pfam" id="PF11191">
    <property type="entry name" value="DUF2782"/>
    <property type="match status" value="1"/>
</dbReference>
<evidence type="ECO:0000313" key="3">
    <source>
        <dbReference type="Proteomes" id="UP000319502"/>
    </source>
</evidence>
<evidence type="ECO:0000313" key="2">
    <source>
        <dbReference type="EMBL" id="TVO57769.1"/>
    </source>
</evidence>
<keyword evidence="1" id="KW-0732">Signal</keyword>
<name>A0A557QY07_9RHOO</name>
<dbReference type="AlphaFoldDB" id="A0A557QY07"/>
<feature type="chain" id="PRO_5021881962" evidence="1">
    <location>
        <begin position="24"/>
        <end position="114"/>
    </location>
</feature>
<sequence>MRKTTFALLIAAPLFAFTLSASAQDRPAKLEDVPAPPPIPAGVTEEDFEPQVTIVKRGEDVVEEYRSHGKLYMVKVTPPHGTPYYMIDRRGDGTFEHVTGEKPLSVPMWIVKSW</sequence>